<gene>
    <name evidence="1" type="ORF">PRRU23_27990</name>
</gene>
<organism evidence="1 2">
    <name type="scientific">Segatella bryantii</name>
    <name type="common">Prevotella bryantii</name>
    <dbReference type="NCBI Taxonomy" id="77095"/>
    <lineage>
        <taxon>Bacteria</taxon>
        <taxon>Pseudomonadati</taxon>
        <taxon>Bacteroidota</taxon>
        <taxon>Bacteroidia</taxon>
        <taxon>Bacteroidales</taxon>
        <taxon>Prevotellaceae</taxon>
        <taxon>Segatella</taxon>
    </lineage>
</organism>
<dbReference type="RefSeq" id="WP_006282560.1">
    <property type="nucleotide sequence ID" value="NZ_BPTR01000002.1"/>
</dbReference>
<name>A0AA37HZU1_SEGBR</name>
<reference evidence="1" key="1">
    <citation type="submission" date="2021-08" db="EMBL/GenBank/DDBJ databases">
        <title>Prevotella lacticifex sp. nov., isolated from rumen of cow.</title>
        <authorList>
            <person name="Shinkai T."/>
            <person name="Ikeyama N."/>
            <person name="Kumagai M."/>
            <person name="Ohmori H."/>
            <person name="Sakamoto M."/>
            <person name="Ohkuma M."/>
            <person name="Mitsumori M."/>
        </authorList>
    </citation>
    <scope>NUCLEOTIDE SEQUENCE</scope>
    <source>
        <strain evidence="1">DSM 11371</strain>
    </source>
</reference>
<dbReference type="Proteomes" id="UP000887043">
    <property type="component" value="Unassembled WGS sequence"/>
</dbReference>
<comment type="caution">
    <text evidence="1">The sequence shown here is derived from an EMBL/GenBank/DDBJ whole genome shotgun (WGS) entry which is preliminary data.</text>
</comment>
<evidence type="ECO:0000313" key="2">
    <source>
        <dbReference type="Proteomes" id="UP000887043"/>
    </source>
</evidence>
<dbReference type="EMBL" id="BPTR01000002">
    <property type="protein sequence ID" value="GJG29099.1"/>
    <property type="molecule type" value="Genomic_DNA"/>
</dbReference>
<proteinExistence type="predicted"/>
<dbReference type="AlphaFoldDB" id="A0AA37HZU1"/>
<sequence length="148" mass="16709">MFDKQIEDFIELAADLMPGVFADTSLGNCEVHDYYAVIEFKLGKALSKDDVLDMLEDNMEMTVMYVHHRSVNTDMGVSLCAYSDHSFDDKFAVHALTDADGLIHRITATLFFSVEVMMNHLVEDLEQHTGTGTFEFSMSKDEVMTAFC</sequence>
<protein>
    <submittedName>
        <fullName evidence="1">Uncharacterized protein</fullName>
    </submittedName>
</protein>
<evidence type="ECO:0000313" key="1">
    <source>
        <dbReference type="EMBL" id="GJG29099.1"/>
    </source>
</evidence>
<accession>A0AA37HZU1</accession>